<keyword evidence="2" id="KW-0732">Signal</keyword>
<evidence type="ECO:0000256" key="1">
    <source>
        <dbReference type="SAM" id="MobiDB-lite"/>
    </source>
</evidence>
<dbReference type="AlphaFoldDB" id="A0AAW1CG73"/>
<feature type="compositionally biased region" description="Acidic residues" evidence="1">
    <location>
        <begin position="448"/>
        <end position="459"/>
    </location>
</feature>
<dbReference type="Gene3D" id="3.15.10.50">
    <property type="match status" value="1"/>
</dbReference>
<feature type="chain" id="PRO_5043598112" evidence="2">
    <location>
        <begin position="22"/>
        <end position="459"/>
    </location>
</feature>
<dbReference type="PANTHER" id="PTHR11008:SF13">
    <property type="entry name" value="FI04421P"/>
    <property type="match status" value="1"/>
</dbReference>
<dbReference type="InterPro" id="IPR010562">
    <property type="entry name" value="Haemolymph_juvenile_hormone-bd"/>
</dbReference>
<dbReference type="InterPro" id="IPR038606">
    <property type="entry name" value="To_sf"/>
</dbReference>
<dbReference type="Proteomes" id="UP001461498">
    <property type="component" value="Unassembled WGS sequence"/>
</dbReference>
<reference evidence="3 4" key="1">
    <citation type="submission" date="2022-12" db="EMBL/GenBank/DDBJ databases">
        <title>Chromosome-level genome assembly of true bugs.</title>
        <authorList>
            <person name="Ma L."/>
            <person name="Li H."/>
        </authorList>
    </citation>
    <scope>NUCLEOTIDE SEQUENCE [LARGE SCALE GENOMIC DNA]</scope>
    <source>
        <strain evidence="3">Lab_2022b</strain>
    </source>
</reference>
<organism evidence="3 4">
    <name type="scientific">Rhynocoris fuscipes</name>
    <dbReference type="NCBI Taxonomy" id="488301"/>
    <lineage>
        <taxon>Eukaryota</taxon>
        <taxon>Metazoa</taxon>
        <taxon>Ecdysozoa</taxon>
        <taxon>Arthropoda</taxon>
        <taxon>Hexapoda</taxon>
        <taxon>Insecta</taxon>
        <taxon>Pterygota</taxon>
        <taxon>Neoptera</taxon>
        <taxon>Paraneoptera</taxon>
        <taxon>Hemiptera</taxon>
        <taxon>Heteroptera</taxon>
        <taxon>Panheteroptera</taxon>
        <taxon>Cimicomorpha</taxon>
        <taxon>Reduviidae</taxon>
        <taxon>Harpactorinae</taxon>
        <taxon>Harpactorini</taxon>
        <taxon>Rhynocoris</taxon>
    </lineage>
</organism>
<feature type="signal peptide" evidence="2">
    <location>
        <begin position="1"/>
        <end position="21"/>
    </location>
</feature>
<protein>
    <submittedName>
        <fullName evidence="3">Uncharacterized protein</fullName>
    </submittedName>
</protein>
<gene>
    <name evidence="3" type="ORF">O3M35_004674</name>
</gene>
<dbReference type="Pfam" id="PF06585">
    <property type="entry name" value="JHBP"/>
    <property type="match status" value="1"/>
</dbReference>
<feature type="region of interest" description="Disordered" evidence="1">
    <location>
        <begin position="435"/>
        <end position="459"/>
    </location>
</feature>
<evidence type="ECO:0000313" key="4">
    <source>
        <dbReference type="Proteomes" id="UP001461498"/>
    </source>
</evidence>
<comment type="caution">
    <text evidence="3">The sequence shown here is derived from an EMBL/GenBank/DDBJ whole genome shotgun (WGS) entry which is preliminary data.</text>
</comment>
<keyword evidence="4" id="KW-1185">Reference proteome</keyword>
<proteinExistence type="predicted"/>
<evidence type="ECO:0000256" key="2">
    <source>
        <dbReference type="SAM" id="SignalP"/>
    </source>
</evidence>
<dbReference type="PANTHER" id="PTHR11008">
    <property type="entry name" value="PROTEIN TAKEOUT-LIKE PROTEIN"/>
    <property type="match status" value="1"/>
</dbReference>
<name>A0AAW1CG73_9HEMI</name>
<dbReference type="Pfam" id="PF16984">
    <property type="entry name" value="Grp7_allergen"/>
    <property type="match status" value="1"/>
</dbReference>
<dbReference type="EMBL" id="JAPXFL010000015">
    <property type="protein sequence ID" value="KAK9497336.1"/>
    <property type="molecule type" value="Genomic_DNA"/>
</dbReference>
<dbReference type="SMART" id="SM00700">
    <property type="entry name" value="JHBP"/>
    <property type="match status" value="1"/>
</dbReference>
<evidence type="ECO:0000313" key="3">
    <source>
        <dbReference type="EMBL" id="KAK9497336.1"/>
    </source>
</evidence>
<dbReference type="InterPro" id="IPR038602">
    <property type="entry name" value="Mite_allergen_7_sf"/>
</dbReference>
<dbReference type="Gene3D" id="3.15.10.30">
    <property type="entry name" value="Haemolymph juvenile hormone binding protein"/>
    <property type="match status" value="1"/>
</dbReference>
<sequence>MSNIIYLVSIIIIISVEAVLATDVEYDDGYDSMRPHKHVKPNENTVSNQVREIMEHYKQVEPIGLPGAPIPDPLPIPDMKHSRPIATLLLKNSTMNGLSKFKIEQLYSNLASMQVEVVLKYAKLEILGNYTLKGWFSLSSGGFNVTLTDVYLECIAELEVARMGNLQATDISVDIGVKDIVLDFKRLGFLGTVFQGMINTVGPFVFDSVKPFILSEVNTNMRGDINKNLRLLKQTFPNSMPPIDLALAAARKLVKEHGYDPYRINDYKYSPGLFSIELSDIYISGLATFHRLGNMSITVSNNSILLGVHLSTRRLHGSCTWELSLAGLVSDYGFTSFSIEYLEVNTKINQSLNVRNSPKLNELQLSIGNIQLRMNGLGTLDYILELLANVVPNILRYQILDAVEGLLLRRIQDTLDLVDIEKEIEAHLSKLDDMRNTEPLPVQPEIPPLEDEHYDDIEF</sequence>
<dbReference type="InterPro" id="IPR020234">
    <property type="entry name" value="Mite_allergen_group-7"/>
</dbReference>
<accession>A0AAW1CG73</accession>